<name>A0A8J4E4K0_9ACTN</name>
<sequence length="147" mass="17041">MRTDDFSNAPPMGQATAMFVGATRYRGPLSLIRLLPRWLRLVRQMKRMRGYCWHTVYWRYPFSLGTIAFFRDRDALLLFARGSAHRDLMCWVTDAGTRHATGGYIRLYNAEPAGYTNGVWRAEENVMRHIETFSPLSTERVGPAVHR</sequence>
<dbReference type="AlphaFoldDB" id="A0A8J4E4K0"/>
<comment type="caution">
    <text evidence="1">The sequence shown here is derived from an EMBL/GenBank/DDBJ whole genome shotgun (WGS) entry which is preliminary data.</text>
</comment>
<evidence type="ECO:0000313" key="2">
    <source>
        <dbReference type="Proteomes" id="UP000612585"/>
    </source>
</evidence>
<proteinExistence type="predicted"/>
<dbReference type="RefSeq" id="WP_204005932.1">
    <property type="nucleotide sequence ID" value="NZ_BOPG01000063.1"/>
</dbReference>
<accession>A0A8J4E4K0</accession>
<evidence type="ECO:0000313" key="1">
    <source>
        <dbReference type="EMBL" id="GIJ61164.1"/>
    </source>
</evidence>
<dbReference type="EMBL" id="BOPG01000063">
    <property type="protein sequence ID" value="GIJ61164.1"/>
    <property type="molecule type" value="Genomic_DNA"/>
</dbReference>
<evidence type="ECO:0008006" key="3">
    <source>
        <dbReference type="Google" id="ProtNLM"/>
    </source>
</evidence>
<reference evidence="1" key="1">
    <citation type="submission" date="2021-01" db="EMBL/GenBank/DDBJ databases">
        <title>Whole genome shotgun sequence of Virgisporangium aurantiacum NBRC 16421.</title>
        <authorList>
            <person name="Komaki H."/>
            <person name="Tamura T."/>
        </authorList>
    </citation>
    <scope>NUCLEOTIDE SEQUENCE</scope>
    <source>
        <strain evidence="1">NBRC 16421</strain>
    </source>
</reference>
<dbReference type="Proteomes" id="UP000612585">
    <property type="component" value="Unassembled WGS sequence"/>
</dbReference>
<gene>
    <name evidence="1" type="ORF">Vau01_086800</name>
</gene>
<organism evidence="1 2">
    <name type="scientific">Virgisporangium aurantiacum</name>
    <dbReference type="NCBI Taxonomy" id="175570"/>
    <lineage>
        <taxon>Bacteria</taxon>
        <taxon>Bacillati</taxon>
        <taxon>Actinomycetota</taxon>
        <taxon>Actinomycetes</taxon>
        <taxon>Micromonosporales</taxon>
        <taxon>Micromonosporaceae</taxon>
        <taxon>Virgisporangium</taxon>
    </lineage>
</organism>
<protein>
    <recommendedName>
        <fullName evidence="3">DUF4188 domain-containing protein</fullName>
    </recommendedName>
</protein>
<keyword evidence="2" id="KW-1185">Reference proteome</keyword>